<evidence type="ECO:0000313" key="2">
    <source>
        <dbReference type="EMBL" id="ALR20806.1"/>
    </source>
</evidence>
<organism evidence="2 3">
    <name type="scientific">Sphingobium baderi</name>
    <dbReference type="NCBI Taxonomy" id="1332080"/>
    <lineage>
        <taxon>Bacteria</taxon>
        <taxon>Pseudomonadati</taxon>
        <taxon>Pseudomonadota</taxon>
        <taxon>Alphaproteobacteria</taxon>
        <taxon>Sphingomonadales</taxon>
        <taxon>Sphingomonadaceae</taxon>
        <taxon>Sphingobium</taxon>
    </lineage>
</organism>
<dbReference type="EMBL" id="CP013264">
    <property type="protein sequence ID" value="ALR20806.1"/>
    <property type="molecule type" value="Genomic_DNA"/>
</dbReference>
<sequence length="91" mass="9889">MRRHQGQRGGLDTGGETEDAQADVSQLRGGGNEARKGERVHHAASLSSSFWSMPPESGRKLRSQSAALLAWEAARTMARLSSRRTSSQEPI</sequence>
<protein>
    <submittedName>
        <fullName evidence="2">Uncharacterized protein</fullName>
    </submittedName>
</protein>
<dbReference type="AlphaFoldDB" id="A0A0S3EZH9"/>
<dbReference type="KEGG" id="sbd:ATN00_11380"/>
<keyword evidence="3" id="KW-1185">Reference proteome</keyword>
<evidence type="ECO:0000256" key="1">
    <source>
        <dbReference type="SAM" id="MobiDB-lite"/>
    </source>
</evidence>
<feature type="region of interest" description="Disordered" evidence="1">
    <location>
        <begin position="1"/>
        <end position="63"/>
    </location>
</feature>
<name>A0A0S3EZH9_9SPHN</name>
<dbReference type="Proteomes" id="UP000056968">
    <property type="component" value="Chromosome"/>
</dbReference>
<accession>A0A0S3EZH9</accession>
<proteinExistence type="predicted"/>
<gene>
    <name evidence="2" type="ORF">ATN00_11380</name>
</gene>
<reference evidence="2 3" key="1">
    <citation type="submission" date="2015-11" db="EMBL/GenBank/DDBJ databases">
        <title>A Two-component Flavoprotein Monooxygenase System MeaXY Responsible for para-Hydroxylation of 2-Methyl-6-ethylaniline and 2,6-Diethylaniline in Sphingobium baderi DE-13.</title>
        <authorList>
            <person name="Cheng M."/>
            <person name="Meng Q."/>
            <person name="Yang Y."/>
            <person name="Chu C."/>
            <person name="Yan X."/>
            <person name="He J."/>
            <person name="Li S."/>
        </authorList>
    </citation>
    <scope>NUCLEOTIDE SEQUENCE [LARGE SCALE GENOMIC DNA]</scope>
    <source>
        <strain evidence="2 3">DE-13</strain>
    </source>
</reference>
<evidence type="ECO:0000313" key="3">
    <source>
        <dbReference type="Proteomes" id="UP000056968"/>
    </source>
</evidence>
<dbReference type="STRING" id="1332080.ATN00_11380"/>